<dbReference type="Pfam" id="PF00712">
    <property type="entry name" value="DNA_pol3_beta"/>
    <property type="match status" value="1"/>
</dbReference>
<keyword evidence="7" id="KW-0239">DNA-directed DNA polymerase</keyword>
<dbReference type="PANTHER" id="PTHR30478">
    <property type="entry name" value="DNA POLYMERASE III SUBUNIT BETA"/>
    <property type="match status" value="1"/>
</dbReference>
<dbReference type="InterPro" id="IPR022635">
    <property type="entry name" value="DNA_polIII_beta_C"/>
</dbReference>
<dbReference type="Pfam" id="PF02768">
    <property type="entry name" value="DNA_pol3_beta_3"/>
    <property type="match status" value="1"/>
</dbReference>
<dbReference type="InterPro" id="IPR022634">
    <property type="entry name" value="DNA_polIII_beta_N"/>
</dbReference>
<dbReference type="Proteomes" id="UP000678016">
    <property type="component" value="Chromosome"/>
</dbReference>
<feature type="domain" description="DNA polymerase III beta sliding clamp N-terminal" evidence="9">
    <location>
        <begin position="21"/>
        <end position="146"/>
    </location>
</feature>
<keyword evidence="4" id="KW-0808">Transferase</keyword>
<dbReference type="SMART" id="SM00480">
    <property type="entry name" value="POL3Bc"/>
    <property type="match status" value="1"/>
</dbReference>
<evidence type="ECO:0000259" key="10">
    <source>
        <dbReference type="Pfam" id="PF02767"/>
    </source>
</evidence>
<dbReference type="PANTHER" id="PTHR30478:SF0">
    <property type="entry name" value="BETA SLIDING CLAMP"/>
    <property type="match status" value="1"/>
</dbReference>
<dbReference type="InterPro" id="IPR022637">
    <property type="entry name" value="DNA_polIII_beta_cen"/>
</dbReference>
<proteinExistence type="inferred from homology"/>
<feature type="domain" description="DNA polymerase III beta sliding clamp C-terminal" evidence="11">
    <location>
        <begin position="276"/>
        <end position="390"/>
    </location>
</feature>
<keyword evidence="13" id="KW-1185">Reference proteome</keyword>
<reference evidence="13" key="1">
    <citation type="submission" date="2021-05" db="EMBL/GenBank/DDBJ databases">
        <title>Direct Submission.</title>
        <authorList>
            <person name="Li K."/>
            <person name="Gao J."/>
        </authorList>
    </citation>
    <scope>NUCLEOTIDE SEQUENCE [LARGE SCALE GENOMIC DNA]</scope>
    <source>
        <strain evidence="13">HDS12</strain>
    </source>
</reference>
<dbReference type="RefSeq" id="WP_212643392.1">
    <property type="nucleotide sequence ID" value="NZ_CP074132.1"/>
</dbReference>
<dbReference type="CDD" id="cd00140">
    <property type="entry name" value="beta_clamp"/>
    <property type="match status" value="1"/>
</dbReference>
<evidence type="ECO:0000313" key="12">
    <source>
        <dbReference type="EMBL" id="QUX30642.1"/>
    </source>
</evidence>
<evidence type="ECO:0000256" key="2">
    <source>
        <dbReference type="ARBA" id="ARBA00010752"/>
    </source>
</evidence>
<keyword evidence="3" id="KW-0963">Cytoplasm</keyword>
<accession>A0ABX8C9C4</accession>
<dbReference type="Gene3D" id="3.10.150.10">
    <property type="entry name" value="DNA Polymerase III, subunit A, domain 2"/>
    <property type="match status" value="3"/>
</dbReference>
<evidence type="ECO:0000256" key="6">
    <source>
        <dbReference type="ARBA" id="ARBA00022705"/>
    </source>
</evidence>
<evidence type="ECO:0000256" key="4">
    <source>
        <dbReference type="ARBA" id="ARBA00022679"/>
    </source>
</evidence>
<dbReference type="InterPro" id="IPR046938">
    <property type="entry name" value="DNA_clamp_sf"/>
</dbReference>
<evidence type="ECO:0000256" key="8">
    <source>
        <dbReference type="ARBA" id="ARBA00023125"/>
    </source>
</evidence>
<evidence type="ECO:0000256" key="3">
    <source>
        <dbReference type="ARBA" id="ARBA00022490"/>
    </source>
</evidence>
<comment type="similarity">
    <text evidence="2">Belongs to the beta sliding clamp family.</text>
</comment>
<evidence type="ECO:0000256" key="5">
    <source>
        <dbReference type="ARBA" id="ARBA00022695"/>
    </source>
</evidence>
<keyword evidence="8" id="KW-0238">DNA-binding</keyword>
<comment type="subcellular location">
    <subcellularLocation>
        <location evidence="1">Cytoplasm</location>
    </subcellularLocation>
</comment>
<keyword evidence="5" id="KW-0548">Nucleotidyltransferase</keyword>
<sequence>MTSVLERTHTTDTTRTMTGVFTTTRATLVDALATVGVAVTTRPSVPVLAGALLESDGSDLLVRGFDYDAAVTVRIPDAVNTPGRVLVSHHELSKLVNAMTKGMRKRDADHLPVTVRVRDRQFATVELADSAMPMELLPVSDYPDLPKPPPVFAHVDGHRFVTESKRVLRAVGRDDTLPLITGMKIDVADSGLTLAATDRYRLAVAHVRAHVVTDTAPDNGALIDGALLGKILPKLGEDIRLGSGPGPFGDLVSIESGPVSVVARLHNDGEFVTYKDILPTTTPGTVVVDRAELVTQTERAAAVLAAKGHKNSPVTVTVAAGSVRVSPYLGEGAQHVRTRALSARTSGASDLTLGLDHHFFADALNTFTGESVTLHLQAPDRPCVLTDNPDGLSDPTAFRHLVMPRRLTS</sequence>
<evidence type="ECO:0000259" key="11">
    <source>
        <dbReference type="Pfam" id="PF02768"/>
    </source>
</evidence>
<feature type="domain" description="DNA polymerase III beta sliding clamp central" evidence="10">
    <location>
        <begin position="165"/>
        <end position="214"/>
    </location>
</feature>
<evidence type="ECO:0000259" key="9">
    <source>
        <dbReference type="Pfam" id="PF00712"/>
    </source>
</evidence>
<evidence type="ECO:0000256" key="7">
    <source>
        <dbReference type="ARBA" id="ARBA00022932"/>
    </source>
</evidence>
<organism evidence="12 13">
    <name type="scientific">Nocardiopsis akebiae</name>
    <dbReference type="NCBI Taxonomy" id="2831968"/>
    <lineage>
        <taxon>Bacteria</taxon>
        <taxon>Bacillati</taxon>
        <taxon>Actinomycetota</taxon>
        <taxon>Actinomycetes</taxon>
        <taxon>Streptosporangiales</taxon>
        <taxon>Nocardiopsidaceae</taxon>
        <taxon>Nocardiopsis</taxon>
    </lineage>
</organism>
<name>A0ABX8C9C4_9ACTN</name>
<evidence type="ECO:0000313" key="13">
    <source>
        <dbReference type="Proteomes" id="UP000678016"/>
    </source>
</evidence>
<keyword evidence="6" id="KW-0235">DNA replication</keyword>
<gene>
    <name evidence="12" type="ORF">KGD83_09115</name>
</gene>
<protein>
    <submittedName>
        <fullName evidence="12">Uncharacterized protein</fullName>
    </submittedName>
</protein>
<dbReference type="Pfam" id="PF02767">
    <property type="entry name" value="DNA_pol3_beta_2"/>
    <property type="match status" value="1"/>
</dbReference>
<dbReference type="EMBL" id="CP074132">
    <property type="protein sequence ID" value="QUX30642.1"/>
    <property type="molecule type" value="Genomic_DNA"/>
</dbReference>
<evidence type="ECO:0000256" key="1">
    <source>
        <dbReference type="ARBA" id="ARBA00004496"/>
    </source>
</evidence>
<dbReference type="SUPFAM" id="SSF55979">
    <property type="entry name" value="DNA clamp"/>
    <property type="match status" value="3"/>
</dbReference>
<dbReference type="InterPro" id="IPR001001">
    <property type="entry name" value="DNA_polIII_beta"/>
</dbReference>